<name>A0ABY4Y1N5_BACVA</name>
<gene>
    <name evidence="1" type="ORF">MKF32_05695</name>
</gene>
<accession>A0ABY4Y1N5</accession>
<organism evidence="1 2">
    <name type="scientific">Bacillus vallismortis</name>
    <dbReference type="NCBI Taxonomy" id="72361"/>
    <lineage>
        <taxon>Bacteria</taxon>
        <taxon>Bacillati</taxon>
        <taxon>Bacillota</taxon>
        <taxon>Bacilli</taxon>
        <taxon>Bacillales</taxon>
        <taxon>Bacillaceae</taxon>
        <taxon>Bacillus</taxon>
    </lineage>
</organism>
<protein>
    <submittedName>
        <fullName evidence="1">Uncharacterized protein</fullName>
    </submittedName>
</protein>
<evidence type="ECO:0000313" key="2">
    <source>
        <dbReference type="Proteomes" id="UP001057348"/>
    </source>
</evidence>
<dbReference type="Proteomes" id="UP001057348">
    <property type="component" value="Chromosome"/>
</dbReference>
<dbReference type="RefSeq" id="WP_087991291.1">
    <property type="nucleotide sequence ID" value="NZ_CP092751.1"/>
</dbReference>
<reference evidence="1" key="1">
    <citation type="submission" date="2022-02" db="EMBL/GenBank/DDBJ databases">
        <title>Draft Genome Sequence of Bacillus vallismortis Strain BL01, Isolated from Artemisia lerchiana Web. Roots.</title>
        <authorList>
            <person name="Chebotar V.K."/>
            <person name="Gancheva M.S."/>
            <person name="Chizhevskaya E.P."/>
            <person name="Komarova O.V."/>
            <person name="Baganova M.E."/>
            <person name="Zaplatkin A.N."/>
            <person name="Pishchik V.N."/>
        </authorList>
    </citation>
    <scope>NUCLEOTIDE SEQUENCE</scope>
    <source>
        <strain evidence="1">BL01</strain>
    </source>
</reference>
<dbReference type="EMBL" id="CP092751">
    <property type="protein sequence ID" value="USP96544.1"/>
    <property type="molecule type" value="Genomic_DNA"/>
</dbReference>
<proteinExistence type="predicted"/>
<sequence>MDAKMPILKEKKLWSDVAELSENATVYFKKKNNSNISSTYFKDASKAKDQILRLTEDACKLKEKP</sequence>
<dbReference type="InterPro" id="IPR011990">
    <property type="entry name" value="TPR-like_helical_dom_sf"/>
</dbReference>
<keyword evidence="2" id="KW-1185">Reference proteome</keyword>
<dbReference type="Gene3D" id="1.25.40.10">
    <property type="entry name" value="Tetratricopeptide repeat domain"/>
    <property type="match status" value="1"/>
</dbReference>
<evidence type="ECO:0000313" key="1">
    <source>
        <dbReference type="EMBL" id="USP96544.1"/>
    </source>
</evidence>